<feature type="chain" id="PRO_5007591158" evidence="2">
    <location>
        <begin position="22"/>
        <end position="224"/>
    </location>
</feature>
<name>A0A151WF11_9HYME</name>
<evidence type="ECO:0000313" key="3">
    <source>
        <dbReference type="EMBL" id="KYQ46412.1"/>
    </source>
</evidence>
<feature type="transmembrane region" description="Helical" evidence="1">
    <location>
        <begin position="172"/>
        <end position="192"/>
    </location>
</feature>
<dbReference type="Proteomes" id="UP000075809">
    <property type="component" value="Unassembled WGS sequence"/>
</dbReference>
<dbReference type="EMBL" id="KQ983227">
    <property type="protein sequence ID" value="KYQ46412.1"/>
    <property type="molecule type" value="Genomic_DNA"/>
</dbReference>
<evidence type="ECO:0000313" key="4">
    <source>
        <dbReference type="Proteomes" id="UP000075809"/>
    </source>
</evidence>
<evidence type="ECO:0000256" key="1">
    <source>
        <dbReference type="SAM" id="Phobius"/>
    </source>
</evidence>
<feature type="transmembrane region" description="Helical" evidence="1">
    <location>
        <begin position="204"/>
        <end position="220"/>
    </location>
</feature>
<dbReference type="AlphaFoldDB" id="A0A151WF11"/>
<protein>
    <submittedName>
        <fullName evidence="3">Uncharacterized protein</fullName>
    </submittedName>
</protein>
<keyword evidence="2" id="KW-0732">Signal</keyword>
<proteinExistence type="predicted"/>
<gene>
    <name evidence="3" type="ORF">ALC60_14508</name>
</gene>
<keyword evidence="4" id="KW-1185">Reference proteome</keyword>
<organism evidence="3 4">
    <name type="scientific">Mycetomoellerius zeteki</name>
    <dbReference type="NCBI Taxonomy" id="64791"/>
    <lineage>
        <taxon>Eukaryota</taxon>
        <taxon>Metazoa</taxon>
        <taxon>Ecdysozoa</taxon>
        <taxon>Arthropoda</taxon>
        <taxon>Hexapoda</taxon>
        <taxon>Insecta</taxon>
        <taxon>Pterygota</taxon>
        <taxon>Neoptera</taxon>
        <taxon>Endopterygota</taxon>
        <taxon>Hymenoptera</taxon>
        <taxon>Apocrita</taxon>
        <taxon>Aculeata</taxon>
        <taxon>Formicoidea</taxon>
        <taxon>Formicidae</taxon>
        <taxon>Myrmicinae</taxon>
        <taxon>Mycetomoellerius</taxon>
    </lineage>
</organism>
<keyword evidence="1" id="KW-0812">Transmembrane</keyword>
<sequence length="224" mass="25247">MYAKYCAAFILVVVIVGLVDATENYMDYGVISNITTSVYISYHRESRGNVPNNCSAVSTTSMIKSDGWIRLMTPSSLSTLDELSFPEELKPEGRLKAAMKSASHHVTILIAANEACRGKSSLPPLMRMQRGSLRTVCISYIEKREIDDAKLSIITCFSLPLKEHLSKHTSNFTIVGFAIMFVYPLAIYKIITFGSRFWRRKPNLLVRCLAVYNVSTMWLVKFHS</sequence>
<evidence type="ECO:0000256" key="2">
    <source>
        <dbReference type="SAM" id="SignalP"/>
    </source>
</evidence>
<accession>A0A151WF11</accession>
<keyword evidence="1" id="KW-0472">Membrane</keyword>
<keyword evidence="1" id="KW-1133">Transmembrane helix</keyword>
<feature type="signal peptide" evidence="2">
    <location>
        <begin position="1"/>
        <end position="21"/>
    </location>
</feature>
<reference evidence="3 4" key="1">
    <citation type="submission" date="2015-09" db="EMBL/GenBank/DDBJ databases">
        <title>Trachymyrmex zeteki WGS genome.</title>
        <authorList>
            <person name="Nygaard S."/>
            <person name="Hu H."/>
            <person name="Boomsma J."/>
            <person name="Zhang G."/>
        </authorList>
    </citation>
    <scope>NUCLEOTIDE SEQUENCE [LARGE SCALE GENOMIC DNA]</scope>
    <source>
        <strain evidence="3">Tzet28-1</strain>
        <tissue evidence="3">Whole body</tissue>
    </source>
</reference>